<feature type="signal peptide" evidence="1">
    <location>
        <begin position="1"/>
        <end position="28"/>
    </location>
</feature>
<accession>A0A251X7R5</accession>
<dbReference type="AlphaFoldDB" id="A0A251X7R5"/>
<evidence type="ECO:0000259" key="2">
    <source>
        <dbReference type="Pfam" id="PF13827"/>
    </source>
</evidence>
<dbReference type="EMBL" id="MSLT01000018">
    <property type="protein sequence ID" value="OUD13249.1"/>
    <property type="molecule type" value="Genomic_DNA"/>
</dbReference>
<reference evidence="3 4" key="1">
    <citation type="submission" date="2016-12" db="EMBL/GenBank/DDBJ databases">
        <title>Thioflexothrix psekupsii D3 genome sequencing and assembly.</title>
        <authorList>
            <person name="Fomenkov A."/>
            <person name="Vincze T."/>
            <person name="Grabovich M."/>
            <person name="Anton B.P."/>
            <person name="Dubinina G."/>
            <person name="Orlova M."/>
            <person name="Belousova E."/>
            <person name="Roberts R.J."/>
        </authorList>
    </citation>
    <scope>NUCLEOTIDE SEQUENCE [LARGE SCALE GENOMIC DNA]</scope>
    <source>
        <strain evidence="3">D3</strain>
    </source>
</reference>
<comment type="caution">
    <text evidence="3">The sequence shown here is derived from an EMBL/GenBank/DDBJ whole genome shotgun (WGS) entry which is preliminary data.</text>
</comment>
<proteinExistence type="predicted"/>
<feature type="domain" description="DUF4189" evidence="2">
    <location>
        <begin position="32"/>
        <end position="125"/>
    </location>
</feature>
<dbReference type="RefSeq" id="WP_086488697.1">
    <property type="nucleotide sequence ID" value="NZ_MSLT01000018.1"/>
</dbReference>
<protein>
    <recommendedName>
        <fullName evidence="2">DUF4189 domain-containing protein</fullName>
    </recommendedName>
</protein>
<dbReference type="Proteomes" id="UP000194798">
    <property type="component" value="Unassembled WGS sequence"/>
</dbReference>
<feature type="chain" id="PRO_5011797414" description="DUF4189 domain-containing protein" evidence="1">
    <location>
        <begin position="29"/>
        <end position="130"/>
    </location>
</feature>
<dbReference type="Pfam" id="PF13827">
    <property type="entry name" value="DUF4189"/>
    <property type="match status" value="1"/>
</dbReference>
<sequence>MTFFKQNVRFFSVAFGGFFLCSTGSVLAENLYGAIAYSLEERIHGYATNFSSRDAAESEALANCLARLDSEDSSCSVELWFKNGYGALAEGDDGFGTGHGRYEQDAQLMALENCNNYTENCDISVTIGTD</sequence>
<dbReference type="OrthoDB" id="6008701at2"/>
<evidence type="ECO:0000313" key="4">
    <source>
        <dbReference type="Proteomes" id="UP000194798"/>
    </source>
</evidence>
<gene>
    <name evidence="3" type="ORF">TPSD3_11495</name>
</gene>
<keyword evidence="1" id="KW-0732">Signal</keyword>
<evidence type="ECO:0000313" key="3">
    <source>
        <dbReference type="EMBL" id="OUD13249.1"/>
    </source>
</evidence>
<dbReference type="InterPro" id="IPR025240">
    <property type="entry name" value="DUF4189"/>
</dbReference>
<name>A0A251X7R5_9GAMM</name>
<organism evidence="3 4">
    <name type="scientific">Thioflexithrix psekupsensis</name>
    <dbReference type="NCBI Taxonomy" id="1570016"/>
    <lineage>
        <taxon>Bacteria</taxon>
        <taxon>Pseudomonadati</taxon>
        <taxon>Pseudomonadota</taxon>
        <taxon>Gammaproteobacteria</taxon>
        <taxon>Thiotrichales</taxon>
        <taxon>Thioflexithrix</taxon>
    </lineage>
</organism>
<keyword evidence="4" id="KW-1185">Reference proteome</keyword>
<evidence type="ECO:0000256" key="1">
    <source>
        <dbReference type="SAM" id="SignalP"/>
    </source>
</evidence>